<dbReference type="AlphaFoldDB" id="A0A5N0EIC8"/>
<feature type="region of interest" description="Disordered" evidence="2">
    <location>
        <begin position="162"/>
        <end position="182"/>
    </location>
</feature>
<dbReference type="OrthoDB" id="255603at2"/>
<sequence>MTDPDRRRIDHEERAVVERLIQQGAEAGAGTAYGPHPDQVLEVFGETGPAVVFIHGGYFRPAIDRTHARPLARALARAGVRVVLLEYRRIPGDPQATIDDLDRFESQLTEPVLWAGHSAGGMLALTRAYRRPAAILALAPVADLTRASRLHLGDGAVTAWMGGTPEQHPSRYADLDPQRRLPPNPPDVLLVHGTDDQTVPVALSQDSPADALVLPHTHHFDLIDPESERWPRILELVRSAAGRLRDAD</sequence>
<feature type="domain" description="AB hydrolase-1" evidence="3">
    <location>
        <begin position="51"/>
        <end position="145"/>
    </location>
</feature>
<dbReference type="Gene3D" id="3.40.50.1820">
    <property type="entry name" value="alpha/beta hydrolase"/>
    <property type="match status" value="1"/>
</dbReference>
<name>A0A5N0EIC8_9NOCA</name>
<comment type="caution">
    <text evidence="4">The sequence shown here is derived from an EMBL/GenBank/DDBJ whole genome shotgun (WGS) entry which is preliminary data.</text>
</comment>
<keyword evidence="1 4" id="KW-0378">Hydrolase</keyword>
<dbReference type="InterPro" id="IPR029058">
    <property type="entry name" value="AB_hydrolase_fold"/>
</dbReference>
<evidence type="ECO:0000259" key="3">
    <source>
        <dbReference type="Pfam" id="PF12697"/>
    </source>
</evidence>
<dbReference type="GO" id="GO:0016787">
    <property type="term" value="F:hydrolase activity"/>
    <property type="evidence" value="ECO:0007669"/>
    <property type="project" value="UniProtKB-KW"/>
</dbReference>
<dbReference type="InterPro" id="IPR000073">
    <property type="entry name" value="AB_hydrolase_1"/>
</dbReference>
<protein>
    <submittedName>
        <fullName evidence="4">Alpha/beta hydrolase</fullName>
    </submittedName>
</protein>
<accession>A0A5N0EIC8</accession>
<dbReference type="InterPro" id="IPR050300">
    <property type="entry name" value="GDXG_lipolytic_enzyme"/>
</dbReference>
<proteinExistence type="predicted"/>
<dbReference type="Pfam" id="PF12697">
    <property type="entry name" value="Abhydrolase_6"/>
    <property type="match status" value="1"/>
</dbReference>
<dbReference type="Proteomes" id="UP000323876">
    <property type="component" value="Unassembled WGS sequence"/>
</dbReference>
<organism evidence="4 5">
    <name type="scientific">Nocardia colli</name>
    <dbReference type="NCBI Taxonomy" id="2545717"/>
    <lineage>
        <taxon>Bacteria</taxon>
        <taxon>Bacillati</taxon>
        <taxon>Actinomycetota</taxon>
        <taxon>Actinomycetes</taxon>
        <taxon>Mycobacteriales</taxon>
        <taxon>Nocardiaceae</taxon>
        <taxon>Nocardia</taxon>
    </lineage>
</organism>
<evidence type="ECO:0000256" key="1">
    <source>
        <dbReference type="ARBA" id="ARBA00022801"/>
    </source>
</evidence>
<dbReference type="EMBL" id="VXLC01000004">
    <property type="protein sequence ID" value="KAA8888590.1"/>
    <property type="molecule type" value="Genomic_DNA"/>
</dbReference>
<feature type="compositionally biased region" description="Basic and acidic residues" evidence="2">
    <location>
        <begin position="168"/>
        <end position="179"/>
    </location>
</feature>
<evidence type="ECO:0000256" key="2">
    <source>
        <dbReference type="SAM" id="MobiDB-lite"/>
    </source>
</evidence>
<reference evidence="4 5" key="1">
    <citation type="submission" date="2019-09" db="EMBL/GenBank/DDBJ databases">
        <authorList>
            <person name="Wang X."/>
        </authorList>
    </citation>
    <scope>NUCLEOTIDE SEQUENCE [LARGE SCALE GENOMIC DNA]</scope>
    <source>
        <strain evidence="4 5">CICC 11023</strain>
    </source>
</reference>
<gene>
    <name evidence="4" type="ORF">F3087_16480</name>
</gene>
<evidence type="ECO:0000313" key="4">
    <source>
        <dbReference type="EMBL" id="KAA8888590.1"/>
    </source>
</evidence>
<keyword evidence="5" id="KW-1185">Reference proteome</keyword>
<dbReference type="PANTHER" id="PTHR48081">
    <property type="entry name" value="AB HYDROLASE SUPERFAMILY PROTEIN C4A8.06C"/>
    <property type="match status" value="1"/>
</dbReference>
<dbReference type="SUPFAM" id="SSF53474">
    <property type="entry name" value="alpha/beta-Hydrolases"/>
    <property type="match status" value="1"/>
</dbReference>
<dbReference type="RefSeq" id="WP_150402755.1">
    <property type="nucleotide sequence ID" value="NZ_VXLC01000004.1"/>
</dbReference>
<evidence type="ECO:0000313" key="5">
    <source>
        <dbReference type="Proteomes" id="UP000323876"/>
    </source>
</evidence>